<evidence type="ECO:0000313" key="1">
    <source>
        <dbReference type="EMBL" id="HIQ79961.1"/>
    </source>
</evidence>
<gene>
    <name evidence="1" type="ORF">IAD32_01590</name>
</gene>
<dbReference type="EMBL" id="DVFW01000012">
    <property type="protein sequence ID" value="HIQ79961.1"/>
    <property type="molecule type" value="Genomic_DNA"/>
</dbReference>
<accession>A0A9D0ZGT8</accession>
<organism evidence="1 2">
    <name type="scientific">Candidatus Scatavimonas merdigallinarum</name>
    <dbReference type="NCBI Taxonomy" id="2840914"/>
    <lineage>
        <taxon>Bacteria</taxon>
        <taxon>Bacillati</taxon>
        <taxon>Bacillota</taxon>
        <taxon>Clostridia</taxon>
        <taxon>Eubacteriales</taxon>
        <taxon>Oscillospiraceae</taxon>
        <taxon>Oscillospiraceae incertae sedis</taxon>
        <taxon>Candidatus Scatavimonas</taxon>
    </lineage>
</organism>
<name>A0A9D0ZGT8_9FIRM</name>
<sequence length="256" mass="27065">MEKTKNSRLKKVVLAATSVLAVASITAGLTVAILSDTDSKTNTFPGSPAIKLQLNEPLWDGYTDGQGDGTTVNPAAQNKDDLGLTIAGNYQPGSVIPKNPALTNTSDDAAVESEYMAMKVEYQVQESTGGEFITITAEQFARLASINFNTNAWTKTATDASGADYYCYGTADTLTAVAKGAATTPLFTEVTVTKNDEFVMSSTGKTTYDLGDGKTITWDANTLPQFKILVYGSAIQADNNTDTYANNTAALQALFG</sequence>
<reference evidence="1" key="1">
    <citation type="submission" date="2020-10" db="EMBL/GenBank/DDBJ databases">
        <authorList>
            <person name="Gilroy R."/>
        </authorList>
    </citation>
    <scope>NUCLEOTIDE SEQUENCE</scope>
    <source>
        <strain evidence="1">ChiSjej1B19-3389</strain>
    </source>
</reference>
<protein>
    <recommendedName>
        <fullName evidence="3">SipW-cognate class signal peptide</fullName>
    </recommendedName>
</protein>
<dbReference type="AlphaFoldDB" id="A0A9D0ZGT8"/>
<evidence type="ECO:0000313" key="2">
    <source>
        <dbReference type="Proteomes" id="UP000886787"/>
    </source>
</evidence>
<proteinExistence type="predicted"/>
<comment type="caution">
    <text evidence="1">The sequence shown here is derived from an EMBL/GenBank/DDBJ whole genome shotgun (WGS) entry which is preliminary data.</text>
</comment>
<dbReference type="Proteomes" id="UP000886787">
    <property type="component" value="Unassembled WGS sequence"/>
</dbReference>
<evidence type="ECO:0008006" key="3">
    <source>
        <dbReference type="Google" id="ProtNLM"/>
    </source>
</evidence>
<reference evidence="1" key="2">
    <citation type="journal article" date="2021" name="PeerJ">
        <title>Extensive microbial diversity within the chicken gut microbiome revealed by metagenomics and culture.</title>
        <authorList>
            <person name="Gilroy R."/>
            <person name="Ravi A."/>
            <person name="Getino M."/>
            <person name="Pursley I."/>
            <person name="Horton D.L."/>
            <person name="Alikhan N.F."/>
            <person name="Baker D."/>
            <person name="Gharbi K."/>
            <person name="Hall N."/>
            <person name="Watson M."/>
            <person name="Adriaenssens E.M."/>
            <person name="Foster-Nyarko E."/>
            <person name="Jarju S."/>
            <person name="Secka A."/>
            <person name="Antonio M."/>
            <person name="Oren A."/>
            <person name="Chaudhuri R.R."/>
            <person name="La Ragione R."/>
            <person name="Hildebrand F."/>
            <person name="Pallen M.J."/>
        </authorList>
    </citation>
    <scope>NUCLEOTIDE SEQUENCE</scope>
    <source>
        <strain evidence="1">ChiSjej1B19-3389</strain>
    </source>
</reference>